<dbReference type="InterPro" id="IPR006675">
    <property type="entry name" value="HDIG_dom"/>
</dbReference>
<keyword evidence="3" id="KW-1185">Reference proteome</keyword>
<dbReference type="SUPFAM" id="SSF109604">
    <property type="entry name" value="HD-domain/PDEase-like"/>
    <property type="match status" value="1"/>
</dbReference>
<organism evidence="2 3">
    <name type="scientific">Clostridium vincentii</name>
    <dbReference type="NCBI Taxonomy" id="52704"/>
    <lineage>
        <taxon>Bacteria</taxon>
        <taxon>Bacillati</taxon>
        <taxon>Bacillota</taxon>
        <taxon>Clostridia</taxon>
        <taxon>Eubacteriales</taxon>
        <taxon>Clostridiaceae</taxon>
        <taxon>Clostridium</taxon>
    </lineage>
</organism>
<dbReference type="NCBIfam" id="TIGR00277">
    <property type="entry name" value="HDIG"/>
    <property type="match status" value="1"/>
</dbReference>
<evidence type="ECO:0000259" key="1">
    <source>
        <dbReference type="Pfam" id="PF01966"/>
    </source>
</evidence>
<sequence>MAIYRVKQFMWAITAKFKPIDEEIIDKYLNKDEKKLFKQLSFSDMHHCIRVCNDALTKYKQEDIDIDKLAKIALLHDIGKASASLNIIDKSVIVIVDKITNGKLKKYNFNKKIDTYYNHPKKSVALLNNINRYDSEFLEAIEQHHYKEIGINIYLKIVKECDDNN</sequence>
<dbReference type="RefSeq" id="WP_106060327.1">
    <property type="nucleotide sequence ID" value="NZ_PVXQ01000027.1"/>
</dbReference>
<dbReference type="Pfam" id="PF01966">
    <property type="entry name" value="HD"/>
    <property type="match status" value="1"/>
</dbReference>
<evidence type="ECO:0000313" key="3">
    <source>
        <dbReference type="Proteomes" id="UP000239471"/>
    </source>
</evidence>
<comment type="caution">
    <text evidence="2">The sequence shown here is derived from an EMBL/GenBank/DDBJ whole genome shotgun (WGS) entry which is preliminary data.</text>
</comment>
<evidence type="ECO:0000313" key="2">
    <source>
        <dbReference type="EMBL" id="PRR81551.1"/>
    </source>
</evidence>
<protein>
    <submittedName>
        <fullName evidence="2">HD domain protein</fullName>
    </submittedName>
</protein>
<dbReference type="EMBL" id="PVXQ01000027">
    <property type="protein sequence ID" value="PRR81551.1"/>
    <property type="molecule type" value="Genomic_DNA"/>
</dbReference>
<dbReference type="Gene3D" id="1.10.3210.10">
    <property type="entry name" value="Hypothetical protein af1432"/>
    <property type="match status" value="1"/>
</dbReference>
<proteinExistence type="predicted"/>
<dbReference type="OrthoDB" id="68032at2"/>
<dbReference type="InterPro" id="IPR006674">
    <property type="entry name" value="HD_domain"/>
</dbReference>
<name>A0A2T0BCC8_9CLOT</name>
<dbReference type="AlphaFoldDB" id="A0A2T0BCC8"/>
<gene>
    <name evidence="2" type="ORF">CLVI_23860</name>
</gene>
<reference evidence="2 3" key="1">
    <citation type="submission" date="2018-03" db="EMBL/GenBank/DDBJ databases">
        <title>Genome sequence of Clostridium vincentii DSM 10228.</title>
        <authorList>
            <person name="Poehlein A."/>
            <person name="Daniel R."/>
        </authorList>
    </citation>
    <scope>NUCLEOTIDE SEQUENCE [LARGE SCALE GENOMIC DNA]</scope>
    <source>
        <strain evidence="2 3">DSM 10228</strain>
    </source>
</reference>
<accession>A0A2T0BCC8</accession>
<dbReference type="Proteomes" id="UP000239471">
    <property type="component" value="Unassembled WGS sequence"/>
</dbReference>
<feature type="domain" description="HD" evidence="1">
    <location>
        <begin position="46"/>
        <end position="162"/>
    </location>
</feature>